<accession>A0A1B6FI93</accession>
<protein>
    <recommendedName>
        <fullName evidence="1">COMM domain-containing protein 3</fullName>
    </recommendedName>
</protein>
<dbReference type="InterPro" id="IPR017920">
    <property type="entry name" value="COMM"/>
</dbReference>
<dbReference type="PANTHER" id="PTHR31159">
    <property type="entry name" value="COMM DOMAIN-CONTAINING PROTEIN 3"/>
    <property type="match status" value="1"/>
</dbReference>
<dbReference type="PANTHER" id="PTHR31159:SF1">
    <property type="entry name" value="COMM DOMAIN-CONTAINING PROTEIN 3"/>
    <property type="match status" value="1"/>
</dbReference>
<organism evidence="4">
    <name type="scientific">Cuerna arida</name>
    <dbReference type="NCBI Taxonomy" id="1464854"/>
    <lineage>
        <taxon>Eukaryota</taxon>
        <taxon>Metazoa</taxon>
        <taxon>Ecdysozoa</taxon>
        <taxon>Arthropoda</taxon>
        <taxon>Hexapoda</taxon>
        <taxon>Insecta</taxon>
        <taxon>Pterygota</taxon>
        <taxon>Neoptera</taxon>
        <taxon>Paraneoptera</taxon>
        <taxon>Hemiptera</taxon>
        <taxon>Auchenorrhyncha</taxon>
        <taxon>Membracoidea</taxon>
        <taxon>Cicadellidae</taxon>
        <taxon>Cicadellinae</taxon>
        <taxon>Proconiini</taxon>
        <taxon>Cuerna</taxon>
    </lineage>
</organism>
<evidence type="ECO:0000256" key="1">
    <source>
        <dbReference type="ARBA" id="ARBA00016548"/>
    </source>
</evidence>
<comment type="similarity">
    <text evidence="2">Belongs to the COMM domain-containing protein 3 family.</text>
</comment>
<dbReference type="AlphaFoldDB" id="A0A1B6FI93"/>
<proteinExistence type="inferred from homology"/>
<sequence length="203" mass="23136">MKLSQQVVIGLKRLGNQTLVSEECFKVLITTASKILADQTKLSDSKLNEICVSKPDIVKESFASLLILLVESSRHNLDANTLTSTLENYNLNSSRLESIGNLYESYRSQFRLSLERIGTFRPQIVDVKWRLDFCVKSSSLEHESRPLYFIQIITESVKRTTFTEEQPISKKYSFVCSLQQLQELVTKLKDATRLIHSIANTKG</sequence>
<gene>
    <name evidence="5" type="ORF">g.17931</name>
    <name evidence="4" type="ORF">g.17932</name>
</gene>
<dbReference type="Pfam" id="PF21672">
    <property type="entry name" value="COMM_HN"/>
    <property type="match status" value="1"/>
</dbReference>
<name>A0A1B6FI93_9HEMI</name>
<evidence type="ECO:0000259" key="3">
    <source>
        <dbReference type="PROSITE" id="PS51269"/>
    </source>
</evidence>
<feature type="domain" description="COMM" evidence="3">
    <location>
        <begin position="123"/>
        <end position="199"/>
    </location>
</feature>
<dbReference type="GO" id="GO:0006814">
    <property type="term" value="P:sodium ion transport"/>
    <property type="evidence" value="ECO:0007669"/>
    <property type="project" value="InterPro"/>
</dbReference>
<evidence type="ECO:0000313" key="4">
    <source>
        <dbReference type="EMBL" id="JAS49921.1"/>
    </source>
</evidence>
<dbReference type="EMBL" id="GECZ01008671">
    <property type="protein sequence ID" value="JAS61098.1"/>
    <property type="molecule type" value="Transcribed_RNA"/>
</dbReference>
<dbReference type="EMBL" id="GECZ01019848">
    <property type="protein sequence ID" value="JAS49921.1"/>
    <property type="molecule type" value="Transcribed_RNA"/>
</dbReference>
<dbReference type="InterPro" id="IPR037355">
    <property type="entry name" value="COMMD3"/>
</dbReference>
<dbReference type="PROSITE" id="PS51269">
    <property type="entry name" value="COMM"/>
    <property type="match status" value="1"/>
</dbReference>
<dbReference type="Pfam" id="PF07258">
    <property type="entry name" value="COMM_domain"/>
    <property type="match status" value="1"/>
</dbReference>
<evidence type="ECO:0000313" key="5">
    <source>
        <dbReference type="EMBL" id="JAS61098.1"/>
    </source>
</evidence>
<reference evidence="4" key="1">
    <citation type="submission" date="2015-11" db="EMBL/GenBank/DDBJ databases">
        <title>De novo transcriptome assembly of four potential Pierce s Disease insect vectors from Arizona vineyards.</title>
        <authorList>
            <person name="Tassone E.E."/>
        </authorList>
    </citation>
    <scope>NUCLEOTIDE SEQUENCE</scope>
</reference>
<evidence type="ECO:0000256" key="2">
    <source>
        <dbReference type="ARBA" id="ARBA00093469"/>
    </source>
</evidence>